<evidence type="ECO:0000313" key="1">
    <source>
        <dbReference type="EMBL" id="MFM9327392.1"/>
    </source>
</evidence>
<sequence length="89" mass="10386">MSGAESSGFDFAAVFAFLYLLLWIVIPIVILVLGWLVYDKRYKSKTPGRENQPQNGFLPTPEVFIDPKDGLRYRVYYNPYTGERDYIRE</sequence>
<keyword evidence="2" id="KW-1185">Reference proteome</keyword>
<organism evidence="1 2">
    <name type="scientific">Paenibacillus mesotrionivorans</name>
    <dbReference type="NCBI Taxonomy" id="3160968"/>
    <lineage>
        <taxon>Bacteria</taxon>
        <taxon>Bacillati</taxon>
        <taxon>Bacillota</taxon>
        <taxon>Bacilli</taxon>
        <taxon>Bacillales</taxon>
        <taxon>Paenibacillaceae</taxon>
        <taxon>Paenibacillus</taxon>
    </lineage>
</organism>
<proteinExistence type="predicted"/>
<evidence type="ECO:0000313" key="2">
    <source>
        <dbReference type="Proteomes" id="UP001631969"/>
    </source>
</evidence>
<reference evidence="1" key="1">
    <citation type="submission" date="2024-12" db="EMBL/GenBank/DDBJ databases">
        <authorList>
            <person name="Wu N."/>
        </authorList>
    </citation>
    <scope>NUCLEOTIDE SEQUENCE</scope>
    <source>
        <strain evidence="1">P15</strain>
    </source>
</reference>
<comment type="caution">
    <text evidence="1">The sequence shown here is derived from an EMBL/GenBank/DDBJ whole genome shotgun (WGS) entry which is preliminary data.</text>
</comment>
<name>A0ACC7NWD1_9BACL</name>
<dbReference type="Proteomes" id="UP001631969">
    <property type="component" value="Unassembled WGS sequence"/>
</dbReference>
<protein>
    <submittedName>
        <fullName evidence="1">HD family phosphohydrolase</fullName>
    </submittedName>
</protein>
<accession>A0ACC7NWD1</accession>
<gene>
    <name evidence="1" type="ORF">ACI1P1_03665</name>
</gene>
<dbReference type="EMBL" id="JBJURJ010000002">
    <property type="protein sequence ID" value="MFM9327392.1"/>
    <property type="molecule type" value="Genomic_DNA"/>
</dbReference>